<protein>
    <submittedName>
        <fullName evidence="17">TonB-dependent receptor protein</fullName>
    </submittedName>
</protein>
<dbReference type="Pfam" id="PF07715">
    <property type="entry name" value="Plug"/>
    <property type="match status" value="1"/>
</dbReference>
<evidence type="ECO:0000256" key="11">
    <source>
        <dbReference type="PROSITE-ProRule" id="PRU01360"/>
    </source>
</evidence>
<evidence type="ECO:0000256" key="4">
    <source>
        <dbReference type="ARBA" id="ARBA00022452"/>
    </source>
</evidence>
<feature type="domain" description="TonB-dependent receptor-like beta-barrel" evidence="15">
    <location>
        <begin position="325"/>
        <end position="733"/>
    </location>
</feature>
<evidence type="ECO:0000256" key="3">
    <source>
        <dbReference type="ARBA" id="ARBA00022448"/>
    </source>
</evidence>
<evidence type="ECO:0000256" key="6">
    <source>
        <dbReference type="ARBA" id="ARBA00022729"/>
    </source>
</evidence>
<dbReference type="GO" id="GO:0044718">
    <property type="term" value="P:siderophore transmembrane transport"/>
    <property type="evidence" value="ECO:0007669"/>
    <property type="project" value="TreeGrafter"/>
</dbReference>
<dbReference type="SUPFAM" id="SSF56935">
    <property type="entry name" value="Porins"/>
    <property type="match status" value="1"/>
</dbReference>
<evidence type="ECO:0000313" key="17">
    <source>
        <dbReference type="EMBL" id="CAD84669.1"/>
    </source>
</evidence>
<gene>
    <name evidence="17" type="ordered locus">NE0758</name>
</gene>
<feature type="domain" description="TonB-dependent receptor plug" evidence="16">
    <location>
        <begin position="54"/>
        <end position="167"/>
    </location>
</feature>
<dbReference type="GO" id="GO:0015344">
    <property type="term" value="F:siderophore uptake transmembrane transporter activity"/>
    <property type="evidence" value="ECO:0007669"/>
    <property type="project" value="TreeGrafter"/>
</dbReference>
<keyword evidence="10 11" id="KW-0998">Cell outer membrane</keyword>
<evidence type="ECO:0000256" key="1">
    <source>
        <dbReference type="ARBA" id="ARBA00004571"/>
    </source>
</evidence>
<organism evidence="17 18">
    <name type="scientific">Nitrosomonas europaea (strain ATCC 19718 / CIP 103999 / KCTC 2705 / NBRC 14298)</name>
    <dbReference type="NCBI Taxonomy" id="228410"/>
    <lineage>
        <taxon>Bacteria</taxon>
        <taxon>Pseudomonadati</taxon>
        <taxon>Pseudomonadota</taxon>
        <taxon>Betaproteobacteria</taxon>
        <taxon>Nitrosomonadales</taxon>
        <taxon>Nitrosomonadaceae</taxon>
        <taxon>Nitrosomonas</taxon>
    </lineage>
</organism>
<comment type="similarity">
    <text evidence="2 11 13">Belongs to the TonB-dependent receptor family.</text>
</comment>
<evidence type="ECO:0000256" key="10">
    <source>
        <dbReference type="ARBA" id="ARBA00023237"/>
    </source>
</evidence>
<dbReference type="KEGG" id="neu:NE0758"/>
<dbReference type="GO" id="GO:0009279">
    <property type="term" value="C:cell outer membrane"/>
    <property type="evidence" value="ECO:0007669"/>
    <property type="project" value="UniProtKB-SubCell"/>
</dbReference>
<dbReference type="InterPro" id="IPR000531">
    <property type="entry name" value="Beta-barrel_TonB"/>
</dbReference>
<dbReference type="eggNOG" id="COG4771">
    <property type="taxonomic scope" value="Bacteria"/>
</dbReference>
<dbReference type="CDD" id="cd01347">
    <property type="entry name" value="ligand_gated_channel"/>
    <property type="match status" value="1"/>
</dbReference>
<dbReference type="OrthoDB" id="183532at2"/>
<dbReference type="InterPro" id="IPR039426">
    <property type="entry name" value="TonB-dep_rcpt-like"/>
</dbReference>
<proteinExistence type="inferred from homology"/>
<dbReference type="Pfam" id="PF00593">
    <property type="entry name" value="TonB_dep_Rec_b-barrel"/>
    <property type="match status" value="1"/>
</dbReference>
<feature type="chain" id="PRO_5004297215" evidence="14">
    <location>
        <begin position="25"/>
        <end position="757"/>
    </location>
</feature>
<reference evidence="17 18" key="1">
    <citation type="journal article" date="2003" name="J. Bacteriol.">
        <title>Complete genome sequence of the ammonia-oxidizing bacterium and obligate chemolithoautotroph Nitrosomonas europaea.</title>
        <authorList>
            <person name="Chain P."/>
            <person name="Lamerdin J."/>
            <person name="Larimer F."/>
            <person name="Regala W."/>
            <person name="Land M."/>
            <person name="Hauser L."/>
            <person name="Hooper A."/>
            <person name="Klotz M."/>
            <person name="Norton J."/>
            <person name="Sayavedra-Soto L."/>
            <person name="Arciero D."/>
            <person name="Hommes N."/>
            <person name="Whittaker M."/>
            <person name="Arp D."/>
        </authorList>
    </citation>
    <scope>NUCLEOTIDE SEQUENCE [LARGE SCALE GENOMIC DNA]</scope>
    <source>
        <strain evidence="18">ATCC 19718 / CIP 103999 / KCTC 2705 / NBRC 14298</strain>
    </source>
</reference>
<evidence type="ECO:0000256" key="12">
    <source>
        <dbReference type="PROSITE-ProRule" id="PRU10144"/>
    </source>
</evidence>
<dbReference type="PROSITE" id="PS01156">
    <property type="entry name" value="TONB_DEPENDENT_REC_2"/>
    <property type="match status" value="1"/>
</dbReference>
<dbReference type="PANTHER" id="PTHR30069:SF29">
    <property type="entry name" value="HEMOGLOBIN AND HEMOGLOBIN-HAPTOGLOBIN-BINDING PROTEIN 1-RELATED"/>
    <property type="match status" value="1"/>
</dbReference>
<dbReference type="InterPro" id="IPR036942">
    <property type="entry name" value="Beta-barrel_TonB_sf"/>
</dbReference>
<feature type="signal peptide" evidence="14">
    <location>
        <begin position="1"/>
        <end position="24"/>
    </location>
</feature>
<dbReference type="InterPro" id="IPR012910">
    <property type="entry name" value="Plug_dom"/>
</dbReference>
<dbReference type="Proteomes" id="UP000001416">
    <property type="component" value="Chromosome"/>
</dbReference>
<keyword evidence="3 11" id="KW-0813">Transport</keyword>
<evidence type="ECO:0000256" key="7">
    <source>
        <dbReference type="ARBA" id="ARBA00023077"/>
    </source>
</evidence>
<evidence type="ECO:0000256" key="2">
    <source>
        <dbReference type="ARBA" id="ARBA00009810"/>
    </source>
</evidence>
<evidence type="ECO:0000256" key="8">
    <source>
        <dbReference type="ARBA" id="ARBA00023136"/>
    </source>
</evidence>
<dbReference type="InterPro" id="IPR010917">
    <property type="entry name" value="TonB_rcpt_CS"/>
</dbReference>
<sequence>MKKTACIFLVSNLTLPLSPNALYAAHEAGISKKKDEPVVFNPMVISATLSDKSIEEIPGTLHLFDKEKIRLRNVRRAGDILQETPGVYIWGASQGSQAPSANRGNRISIRGVSGVSRTLVLLDNQKMNDPAFGTFNWATLFPEDIERIEVIPGAASALYGGNAFAGVIRVVSKKPTEKEISLTGGYQFNSPESGYGSAVYRDVFDNGLAISIGYRYETSSGYRDSWSFSDPATNQAGPQGTRVTGAIPTHTTNGTPTFQIGDRGNVPWNYHVGQIKAYYDFSPTTRISGGLRYLFSDVRSENPTSYLRDPGGNTVISGTVNVGGTILGRITPSLFLNAETHEDDLRSFLDFEHEFANHSKFSLSFNHLSRGYWSTLVGQNSTFDGGPGTSAHRPQQLINGQGMYSFHLGDRHFLTTGFQVEHGTLKRREYTLSNWQDIDSRTALNLTGDSESLTTSFFVQDEIFLTDRLTAYFGTRLDWWTAEGKSRNLQTGVVKPTEKQSVVEISPKLALVYQAPWQGGVLRASAGRAFRPPTLQDMFADSRRGVVINYANASLKPETALSWEAGIEQHLAATGTRLKATFFENRLFDLITSKNLTFTTTLREATDVNAGTGITRGIELSVDQVLTGWLKLHANYTWTPTARTLKNSASPDSEGKRMPNSPKHILTAGLETNWHDWSGSLTGRHVSKSFNTAENIDVFHNVYGGNQAFWLLDTKLIYTWNKMAELSFAANNLLNERYFQSLISTGRNYVAQVNLRF</sequence>
<keyword evidence="8 11" id="KW-0472">Membrane</keyword>
<dbReference type="PROSITE" id="PS52016">
    <property type="entry name" value="TONB_DEPENDENT_REC_3"/>
    <property type="match status" value="1"/>
</dbReference>
<keyword evidence="18" id="KW-1185">Reference proteome</keyword>
<dbReference type="Gene3D" id="2.170.130.10">
    <property type="entry name" value="TonB-dependent receptor, plug domain"/>
    <property type="match status" value="1"/>
</dbReference>
<dbReference type="STRING" id="228410.NE0758"/>
<evidence type="ECO:0000259" key="15">
    <source>
        <dbReference type="Pfam" id="PF00593"/>
    </source>
</evidence>
<dbReference type="Gene3D" id="2.40.170.20">
    <property type="entry name" value="TonB-dependent receptor, beta-barrel domain"/>
    <property type="match status" value="1"/>
</dbReference>
<accession>Q82WD2</accession>
<dbReference type="RefSeq" id="WP_011111370.1">
    <property type="nucleotide sequence ID" value="NC_004757.1"/>
</dbReference>
<keyword evidence="9 17" id="KW-0675">Receptor</keyword>
<comment type="subcellular location">
    <subcellularLocation>
        <location evidence="1 11">Cell outer membrane</location>
        <topology evidence="1 11">Multi-pass membrane protein</topology>
    </subcellularLocation>
</comment>
<evidence type="ECO:0000256" key="9">
    <source>
        <dbReference type="ARBA" id="ARBA00023170"/>
    </source>
</evidence>
<evidence type="ECO:0000313" key="18">
    <source>
        <dbReference type="Proteomes" id="UP000001416"/>
    </source>
</evidence>
<evidence type="ECO:0000256" key="13">
    <source>
        <dbReference type="RuleBase" id="RU003357"/>
    </source>
</evidence>
<dbReference type="InterPro" id="IPR037066">
    <property type="entry name" value="Plug_dom_sf"/>
</dbReference>
<evidence type="ECO:0000259" key="16">
    <source>
        <dbReference type="Pfam" id="PF07715"/>
    </source>
</evidence>
<dbReference type="AlphaFoldDB" id="Q82WD2"/>
<dbReference type="GeneID" id="87103949"/>
<keyword evidence="5 11" id="KW-0812">Transmembrane</keyword>
<keyword evidence="6 14" id="KW-0732">Signal</keyword>
<evidence type="ECO:0000256" key="5">
    <source>
        <dbReference type="ARBA" id="ARBA00022692"/>
    </source>
</evidence>
<keyword evidence="4 11" id="KW-1134">Transmembrane beta strand</keyword>
<dbReference type="HOGENOM" id="CLU_008287_18_1_4"/>
<dbReference type="PANTHER" id="PTHR30069">
    <property type="entry name" value="TONB-DEPENDENT OUTER MEMBRANE RECEPTOR"/>
    <property type="match status" value="1"/>
</dbReference>
<dbReference type="PhylomeDB" id="Q82WD2"/>
<feature type="short sequence motif" description="TonB C-terminal box" evidence="12">
    <location>
        <begin position="740"/>
        <end position="757"/>
    </location>
</feature>
<name>Q82WD2_NITEU</name>
<keyword evidence="7 13" id="KW-0798">TonB box</keyword>
<evidence type="ECO:0000256" key="14">
    <source>
        <dbReference type="SAM" id="SignalP"/>
    </source>
</evidence>
<dbReference type="EMBL" id="AL954747">
    <property type="protein sequence ID" value="CAD84669.1"/>
    <property type="molecule type" value="Genomic_DNA"/>
</dbReference>